<comment type="caution">
    <text evidence="2">The sequence shown here is derived from an EMBL/GenBank/DDBJ whole genome shotgun (WGS) entry which is preliminary data.</text>
</comment>
<comment type="similarity">
    <text evidence="1">Belongs to the peptidase S58 family.</text>
</comment>
<dbReference type="AlphaFoldDB" id="A0AB35U1N9"/>
<dbReference type="RefSeq" id="WP_370595820.1">
    <property type="nucleotide sequence ID" value="NZ_JALBUR010000008.1"/>
</dbReference>
<proteinExistence type="inferred from homology"/>
<dbReference type="EMBL" id="JALBUR010000008">
    <property type="protein sequence ID" value="MDX8419375.1"/>
    <property type="molecule type" value="Genomic_DNA"/>
</dbReference>
<accession>A0AB35U1N9</accession>
<dbReference type="GO" id="GO:0004177">
    <property type="term" value="F:aminopeptidase activity"/>
    <property type="evidence" value="ECO:0007669"/>
    <property type="project" value="TreeGrafter"/>
</dbReference>
<reference evidence="2 3" key="1">
    <citation type="submission" date="2022-03" db="EMBL/GenBank/DDBJ databases">
        <title>Novel taxa within the pig intestine.</title>
        <authorList>
            <person name="Wylensek D."/>
            <person name="Bishof K."/>
            <person name="Afrizal A."/>
            <person name="Clavel T."/>
        </authorList>
    </citation>
    <scope>NUCLEOTIDE SEQUENCE [LARGE SCALE GENOMIC DNA]</scope>
    <source>
        <strain evidence="2 3">CLA-KB-P133</strain>
    </source>
</reference>
<dbReference type="InterPro" id="IPR016117">
    <property type="entry name" value="ArgJ-like_dom_sf"/>
</dbReference>
<dbReference type="Proteomes" id="UP001286174">
    <property type="component" value="Unassembled WGS sequence"/>
</dbReference>
<gene>
    <name evidence="2" type="ORF">MOZ60_04610</name>
</gene>
<dbReference type="SUPFAM" id="SSF56266">
    <property type="entry name" value="DmpA/ArgJ-like"/>
    <property type="match status" value="1"/>
</dbReference>
<dbReference type="Pfam" id="PF03576">
    <property type="entry name" value="Peptidase_S58"/>
    <property type="match status" value="1"/>
</dbReference>
<sequence length="341" mass="36552">MKAADLVDSFYPSGDQNLITDVPGVLAGHYTCHERDHHTGITVILPQKEDVFPSVFESKYTAACHVQNGFGKSMGLMQMDELGTLETPIVLTNTLNVGKIADALVGHMIALEKRRGVTVSSINPVVGECNDSLCNVIQDRILGEKELEAAFASASDSFALGSEGAGAGTVCFGLKGGIGSASRVVSLKKKTYTFGLLVQANFGRTRCLRVHGRNVGAEIARKIEETKDDKGSIMMILATDCPLSARQLKRVLRRVPNGLARLGGYTGNGSGEVVIGFTTADRWKPVDKMQSFSAYPDQILDPVFEAVSEMCEEAVLSALLAAEPVTGIHGTVYHSLSEFLK</sequence>
<dbReference type="PANTHER" id="PTHR36512:SF3">
    <property type="entry name" value="BLR5678 PROTEIN"/>
    <property type="match status" value="1"/>
</dbReference>
<protein>
    <submittedName>
        <fullName evidence="2">P1 family peptidase</fullName>
    </submittedName>
</protein>
<evidence type="ECO:0000313" key="2">
    <source>
        <dbReference type="EMBL" id="MDX8419375.1"/>
    </source>
</evidence>
<keyword evidence="3" id="KW-1185">Reference proteome</keyword>
<dbReference type="InterPro" id="IPR005321">
    <property type="entry name" value="Peptidase_S58_DmpA"/>
</dbReference>
<evidence type="ECO:0000256" key="1">
    <source>
        <dbReference type="ARBA" id="ARBA00007068"/>
    </source>
</evidence>
<dbReference type="Gene3D" id="3.60.70.12">
    <property type="entry name" value="L-amino peptidase D-ALA esterase/amidase"/>
    <property type="match status" value="1"/>
</dbReference>
<organism evidence="2 3">
    <name type="scientific">Grylomicrobium aquisgranensis</name>
    <dbReference type="NCBI Taxonomy" id="2926318"/>
    <lineage>
        <taxon>Bacteria</taxon>
        <taxon>Bacillati</taxon>
        <taxon>Bacillota</taxon>
        <taxon>Erysipelotrichia</taxon>
        <taxon>Erysipelotrichales</taxon>
        <taxon>Erysipelotrichaceae</taxon>
        <taxon>Grylomicrobium</taxon>
    </lineage>
</organism>
<evidence type="ECO:0000313" key="3">
    <source>
        <dbReference type="Proteomes" id="UP001286174"/>
    </source>
</evidence>
<dbReference type="PANTHER" id="PTHR36512">
    <property type="entry name" value="D-AMINOPEPTIDASE"/>
    <property type="match status" value="1"/>
</dbReference>
<name>A0AB35U1N9_9FIRM</name>